<dbReference type="STRING" id="40998.A0A2P7Z483"/>
<proteinExistence type="predicted"/>
<accession>A0A2P7Z483</accession>
<feature type="region of interest" description="Disordered" evidence="1">
    <location>
        <begin position="381"/>
        <end position="412"/>
    </location>
</feature>
<dbReference type="Proteomes" id="UP000243723">
    <property type="component" value="Unassembled WGS sequence"/>
</dbReference>
<protein>
    <submittedName>
        <fullName evidence="2">Uncharacterized protein</fullName>
    </submittedName>
</protein>
<evidence type="ECO:0000313" key="2">
    <source>
        <dbReference type="EMBL" id="PSK43013.1"/>
    </source>
</evidence>
<name>A0A2P7Z483_9PEZI</name>
<evidence type="ECO:0000256" key="1">
    <source>
        <dbReference type="SAM" id="MobiDB-lite"/>
    </source>
</evidence>
<dbReference type="EMBL" id="NHZQ01000331">
    <property type="protein sequence ID" value="PSK43013.1"/>
    <property type="molecule type" value="Genomic_DNA"/>
</dbReference>
<dbReference type="AlphaFoldDB" id="A0A2P7Z483"/>
<feature type="region of interest" description="Disordered" evidence="1">
    <location>
        <begin position="266"/>
        <end position="321"/>
    </location>
</feature>
<keyword evidence="3" id="KW-1185">Reference proteome</keyword>
<dbReference type="OrthoDB" id="4776522at2759"/>
<comment type="caution">
    <text evidence="2">The sequence shown here is derived from an EMBL/GenBank/DDBJ whole genome shotgun (WGS) entry which is preliminary data.</text>
</comment>
<organism evidence="2 3">
    <name type="scientific">Elsinoe australis</name>
    <dbReference type="NCBI Taxonomy" id="40998"/>
    <lineage>
        <taxon>Eukaryota</taxon>
        <taxon>Fungi</taxon>
        <taxon>Dikarya</taxon>
        <taxon>Ascomycota</taxon>
        <taxon>Pezizomycotina</taxon>
        <taxon>Dothideomycetes</taxon>
        <taxon>Dothideomycetidae</taxon>
        <taxon>Myriangiales</taxon>
        <taxon>Elsinoaceae</taxon>
        <taxon>Elsinoe</taxon>
    </lineage>
</organism>
<gene>
    <name evidence="2" type="ORF">B9Z65_6967</name>
</gene>
<reference evidence="2 3" key="1">
    <citation type="submission" date="2017-05" db="EMBL/GenBank/DDBJ databases">
        <title>Draft genome sequence of Elsinoe australis.</title>
        <authorList>
            <person name="Cheng Q."/>
        </authorList>
    </citation>
    <scope>NUCLEOTIDE SEQUENCE [LARGE SCALE GENOMIC DNA]</scope>
    <source>
        <strain evidence="2 3">NL1</strain>
    </source>
</reference>
<evidence type="ECO:0000313" key="3">
    <source>
        <dbReference type="Proteomes" id="UP000243723"/>
    </source>
</evidence>
<sequence length="412" mass="45089">MSLAPRDWNDKSEMAALGISPAIFTQYDAGIYTPEQIQRMKDQKRHLHQVLVSEINKENAHRYATAVQTAPRRSESVSKRHSMAVPLRADLATTASQAPRFREPAPPMRHLRQRSEIPDQICRFKCCHYCRPFYEDRMYTSFESALGDTQAPISRNETAGLRVLDARVLKKISYSPLKSATSLLFTTETHDFALEGPHELSSELSSLSLSSTGSSASLGRACLAAAEALDQPHSYCSSPITSPTTSSLASPRSNLSSISLPLTPSSLRGWSSTPERDLSGPEDNSYANAQETGFHLMSSKSGNFSNRHGKERQTKSGAQKTTFYKQARRLDHNSNSSSEAVHAPTIINDSDYSEEVMVDGGVALTEEGVGMRVPDVATRTGQSLVGKQDTTTPDRASSAQATTGHMRTCTQT</sequence>